<dbReference type="VEuPathDB" id="FungiDB:PYU1_G000819"/>
<feature type="signal peptide" evidence="8">
    <location>
        <begin position="1"/>
        <end position="27"/>
    </location>
</feature>
<organism evidence="10 11">
    <name type="scientific">Globisporangium ultimum (strain ATCC 200006 / CBS 805.95 / DAOM BR144)</name>
    <name type="common">Pythium ultimum</name>
    <dbReference type="NCBI Taxonomy" id="431595"/>
    <lineage>
        <taxon>Eukaryota</taxon>
        <taxon>Sar</taxon>
        <taxon>Stramenopiles</taxon>
        <taxon>Oomycota</taxon>
        <taxon>Peronosporomycetes</taxon>
        <taxon>Pythiales</taxon>
        <taxon>Pythiaceae</taxon>
        <taxon>Globisporangium</taxon>
    </lineage>
</organism>
<dbReference type="STRING" id="431595.K3W778"/>
<dbReference type="InParanoid" id="K3W778"/>
<dbReference type="PANTHER" id="PTHR12223:SF28">
    <property type="entry name" value="LECTIN, MANNOSE BINDING 1 LIKE"/>
    <property type="match status" value="1"/>
</dbReference>
<reference evidence="11" key="2">
    <citation type="submission" date="2010-04" db="EMBL/GenBank/DDBJ databases">
        <authorList>
            <person name="Buell R."/>
            <person name="Hamilton J."/>
            <person name="Hostetler J."/>
        </authorList>
    </citation>
    <scope>NUCLEOTIDE SEQUENCE [LARGE SCALE GENOMIC DNA]</scope>
    <source>
        <strain evidence="11">DAOM:BR144</strain>
    </source>
</reference>
<evidence type="ECO:0000256" key="6">
    <source>
        <dbReference type="SAM" id="Coils"/>
    </source>
</evidence>
<keyword evidence="2 7" id="KW-0812">Transmembrane</keyword>
<name>K3W778_GLOUD</name>
<dbReference type="eggNOG" id="KOG3839">
    <property type="taxonomic scope" value="Eukaryota"/>
</dbReference>
<dbReference type="GO" id="GO:0000139">
    <property type="term" value="C:Golgi membrane"/>
    <property type="evidence" value="ECO:0007669"/>
    <property type="project" value="TreeGrafter"/>
</dbReference>
<dbReference type="InterPro" id="IPR051136">
    <property type="entry name" value="Intracellular_Lectin-GPT"/>
</dbReference>
<comment type="subcellular location">
    <subcellularLocation>
        <location evidence="1">Membrane</location>
        <topology evidence="1">Single-pass type I membrane protein</topology>
    </subcellularLocation>
</comment>
<dbReference type="SUPFAM" id="SSF49899">
    <property type="entry name" value="Concanavalin A-like lectins/glucanases"/>
    <property type="match status" value="1"/>
</dbReference>
<protein>
    <recommendedName>
        <fullName evidence="9">L-type lectin-like domain-containing protein</fullName>
    </recommendedName>
</protein>
<dbReference type="CDD" id="cd07308">
    <property type="entry name" value="lectin_leg-like"/>
    <property type="match status" value="1"/>
</dbReference>
<dbReference type="Pfam" id="PF03388">
    <property type="entry name" value="Lectin_leg-like"/>
    <property type="match status" value="1"/>
</dbReference>
<accession>K3W778</accession>
<keyword evidence="3 8" id="KW-0732">Signal</keyword>
<dbReference type="GO" id="GO:0005789">
    <property type="term" value="C:endoplasmic reticulum membrane"/>
    <property type="evidence" value="ECO:0007669"/>
    <property type="project" value="TreeGrafter"/>
</dbReference>
<dbReference type="Gene3D" id="2.60.120.200">
    <property type="match status" value="1"/>
</dbReference>
<keyword evidence="6" id="KW-0175">Coiled coil</keyword>
<feature type="chain" id="PRO_5003867441" description="L-type lectin-like domain-containing protein" evidence="8">
    <location>
        <begin position="28"/>
        <end position="416"/>
    </location>
</feature>
<feature type="transmembrane region" description="Helical" evidence="7">
    <location>
        <begin position="385"/>
        <end position="404"/>
    </location>
</feature>
<evidence type="ECO:0000256" key="5">
    <source>
        <dbReference type="ARBA" id="ARBA00023136"/>
    </source>
</evidence>
<evidence type="ECO:0000256" key="8">
    <source>
        <dbReference type="SAM" id="SignalP"/>
    </source>
</evidence>
<feature type="domain" description="L-type lectin-like" evidence="9">
    <location>
        <begin position="27"/>
        <end position="264"/>
    </location>
</feature>
<dbReference type="GO" id="GO:0030134">
    <property type="term" value="C:COPII-coated ER to Golgi transport vesicle"/>
    <property type="evidence" value="ECO:0007669"/>
    <property type="project" value="TreeGrafter"/>
</dbReference>
<dbReference type="OMA" id="KRGHIWG"/>
<dbReference type="HOGENOM" id="CLU_675239_0_0_1"/>
<reference evidence="11" key="1">
    <citation type="journal article" date="2010" name="Genome Biol.">
        <title>Genome sequence of the necrotrophic plant pathogen Pythium ultimum reveals original pathogenicity mechanisms and effector repertoire.</title>
        <authorList>
            <person name="Levesque C.A."/>
            <person name="Brouwer H."/>
            <person name="Cano L."/>
            <person name="Hamilton J.P."/>
            <person name="Holt C."/>
            <person name="Huitema E."/>
            <person name="Raffaele S."/>
            <person name="Robideau G.P."/>
            <person name="Thines M."/>
            <person name="Win J."/>
            <person name="Zerillo M.M."/>
            <person name="Beakes G.W."/>
            <person name="Boore J.L."/>
            <person name="Busam D."/>
            <person name="Dumas B."/>
            <person name="Ferriera S."/>
            <person name="Fuerstenberg S.I."/>
            <person name="Gachon C.M."/>
            <person name="Gaulin E."/>
            <person name="Govers F."/>
            <person name="Grenville-Briggs L."/>
            <person name="Horner N."/>
            <person name="Hostetler J."/>
            <person name="Jiang R.H."/>
            <person name="Johnson J."/>
            <person name="Krajaejun T."/>
            <person name="Lin H."/>
            <person name="Meijer H.J."/>
            <person name="Moore B."/>
            <person name="Morris P."/>
            <person name="Phuntmart V."/>
            <person name="Puiu D."/>
            <person name="Shetty J."/>
            <person name="Stajich J.E."/>
            <person name="Tripathy S."/>
            <person name="Wawra S."/>
            <person name="van West P."/>
            <person name="Whitty B.R."/>
            <person name="Coutinho P.M."/>
            <person name="Henrissat B."/>
            <person name="Martin F."/>
            <person name="Thomas P.D."/>
            <person name="Tyler B.M."/>
            <person name="De Vries R.P."/>
            <person name="Kamoun S."/>
            <person name="Yandell M."/>
            <person name="Tisserat N."/>
            <person name="Buell C.R."/>
        </authorList>
    </citation>
    <scope>NUCLEOTIDE SEQUENCE</scope>
    <source>
        <strain evidence="11">DAOM:BR144</strain>
    </source>
</reference>
<dbReference type="InterPro" id="IPR005052">
    <property type="entry name" value="Lectin_leg"/>
</dbReference>
<evidence type="ECO:0000256" key="1">
    <source>
        <dbReference type="ARBA" id="ARBA00004479"/>
    </source>
</evidence>
<feature type="coiled-coil region" evidence="6">
    <location>
        <begin position="295"/>
        <end position="340"/>
    </location>
</feature>
<dbReference type="InterPro" id="IPR013320">
    <property type="entry name" value="ConA-like_dom_sf"/>
</dbReference>
<keyword evidence="11" id="KW-1185">Reference proteome</keyword>
<evidence type="ECO:0000256" key="3">
    <source>
        <dbReference type="ARBA" id="ARBA00022729"/>
    </source>
</evidence>
<evidence type="ECO:0000313" key="10">
    <source>
        <dbReference type="EnsemblProtists" id="PYU1_T000819"/>
    </source>
</evidence>
<dbReference type="EMBL" id="GL376620">
    <property type="status" value="NOT_ANNOTATED_CDS"/>
    <property type="molecule type" value="Genomic_DNA"/>
</dbReference>
<evidence type="ECO:0000256" key="4">
    <source>
        <dbReference type="ARBA" id="ARBA00022989"/>
    </source>
</evidence>
<sequence length="416" mass="46388">MQLLKTLGLVAGVALTLFSSSSPSVRGEQLREVSFEKPFEMINSDGVRVAGWNWNMGGATTVNRHFVRLTPDRQSKRGFLWSKKKIESKEFSIVFTFRISGQAASWFGDGLALWITTAQNHIDGDNHGFTGNFKGFGVLFDTFVNSEHSGGHQDVTLFVNDGSKSLDQLNDAPKVGCMAPGIRYYERNAAFSPSLNMSRAKIQYKDSYVAILIDAKNTGDWVHCYGSHVALPEGWVDDATIGITASTGGLADNHDVIALKVYDDVGDMAHEEVDQKVKNATLHDLDESLTTGDNEAKLRHLKRKYEQLIEDFEHQFTALKESTENTIKKLREQEAEDTKRIAELETWVSSKVSERVATTVDAIRDQVDERLTKTVQETAERSSGWKMPFFALVLVLGGVVAGAYKKYQDLRKSHLL</sequence>
<dbReference type="GO" id="GO:0005793">
    <property type="term" value="C:endoplasmic reticulum-Golgi intermediate compartment"/>
    <property type="evidence" value="ECO:0007669"/>
    <property type="project" value="TreeGrafter"/>
</dbReference>
<proteinExistence type="predicted"/>
<dbReference type="GO" id="GO:0006888">
    <property type="term" value="P:endoplasmic reticulum to Golgi vesicle-mediated transport"/>
    <property type="evidence" value="ECO:0007669"/>
    <property type="project" value="TreeGrafter"/>
</dbReference>
<evidence type="ECO:0000259" key="9">
    <source>
        <dbReference type="PROSITE" id="PS51328"/>
    </source>
</evidence>
<evidence type="ECO:0000256" key="2">
    <source>
        <dbReference type="ARBA" id="ARBA00022692"/>
    </source>
</evidence>
<evidence type="ECO:0000256" key="7">
    <source>
        <dbReference type="SAM" id="Phobius"/>
    </source>
</evidence>
<dbReference type="PANTHER" id="PTHR12223">
    <property type="entry name" value="VESICULAR MANNOSE-BINDING LECTIN"/>
    <property type="match status" value="1"/>
</dbReference>
<reference evidence="10" key="3">
    <citation type="submission" date="2015-02" db="UniProtKB">
        <authorList>
            <consortium name="EnsemblProtists"/>
        </authorList>
    </citation>
    <scope>IDENTIFICATION</scope>
    <source>
        <strain evidence="10">DAOM BR144</strain>
    </source>
</reference>
<evidence type="ECO:0000313" key="11">
    <source>
        <dbReference type="Proteomes" id="UP000019132"/>
    </source>
</evidence>
<dbReference type="EnsemblProtists" id="PYU1_T000819">
    <property type="protein sequence ID" value="PYU1_T000819"/>
    <property type="gene ID" value="PYU1_G000819"/>
</dbReference>
<keyword evidence="5 7" id="KW-0472">Membrane</keyword>
<keyword evidence="4 7" id="KW-1133">Transmembrane helix</keyword>
<dbReference type="PROSITE" id="PS51328">
    <property type="entry name" value="L_LECTIN_LIKE"/>
    <property type="match status" value="1"/>
</dbReference>
<dbReference type="Proteomes" id="UP000019132">
    <property type="component" value="Unassembled WGS sequence"/>
</dbReference>
<dbReference type="GO" id="GO:0005537">
    <property type="term" value="F:D-mannose binding"/>
    <property type="evidence" value="ECO:0007669"/>
    <property type="project" value="TreeGrafter"/>
</dbReference>
<dbReference type="AlphaFoldDB" id="K3W778"/>